<accession>A0ABT7DS24</accession>
<keyword evidence="2" id="KW-1185">Reference proteome</keyword>
<dbReference type="Proteomes" id="UP001232750">
    <property type="component" value="Unassembled WGS sequence"/>
</dbReference>
<gene>
    <name evidence="1" type="ORF">QNJ86_11320</name>
</gene>
<proteinExistence type="predicted"/>
<name>A0ABT7DS24_9ACTN</name>
<dbReference type="RefSeq" id="WP_283832738.1">
    <property type="nucleotide sequence ID" value="NZ_JASJEU010000022.1"/>
</dbReference>
<comment type="caution">
    <text evidence="1">The sequence shown here is derived from an EMBL/GenBank/DDBJ whole genome shotgun (WGS) entry which is preliminary data.</text>
</comment>
<dbReference type="EMBL" id="JASJEU010000022">
    <property type="protein sequence ID" value="MDJ1651393.1"/>
    <property type="molecule type" value="Genomic_DNA"/>
</dbReference>
<protein>
    <recommendedName>
        <fullName evidence="3">Homocitrate synthase</fullName>
    </recommendedName>
</protein>
<sequence length="101" mass="10583">MDIQAIIDQIVGALREAPEKAQEIIADPAAAIENITGHQIEGEDMAAVVQGVLAKIGEEGGELQEKLACFGDMLGEKVSSLMGEGGAFGDLLNNIFGKKDE</sequence>
<evidence type="ECO:0000313" key="1">
    <source>
        <dbReference type="EMBL" id="MDJ1651393.1"/>
    </source>
</evidence>
<organism evidence="1 2">
    <name type="scientific">Gordonibacter faecis</name>
    <dbReference type="NCBI Taxonomy" id="3047475"/>
    <lineage>
        <taxon>Bacteria</taxon>
        <taxon>Bacillati</taxon>
        <taxon>Actinomycetota</taxon>
        <taxon>Coriobacteriia</taxon>
        <taxon>Eggerthellales</taxon>
        <taxon>Eggerthellaceae</taxon>
        <taxon>Gordonibacter</taxon>
    </lineage>
</organism>
<evidence type="ECO:0000313" key="2">
    <source>
        <dbReference type="Proteomes" id="UP001232750"/>
    </source>
</evidence>
<evidence type="ECO:0008006" key="3">
    <source>
        <dbReference type="Google" id="ProtNLM"/>
    </source>
</evidence>
<reference evidence="1 2" key="1">
    <citation type="submission" date="2023-05" db="EMBL/GenBank/DDBJ databases">
        <title>Gordonibacter KGMB12511T sp. nov., isolated from faeces of healthy Korean.</title>
        <authorList>
            <person name="Kim H.S."/>
            <person name="Kim J.-S."/>
            <person name="Suh M.K."/>
            <person name="Eom M.K."/>
            <person name="Do H.E."/>
            <person name="Lee J.-S."/>
        </authorList>
    </citation>
    <scope>NUCLEOTIDE SEQUENCE [LARGE SCALE GENOMIC DNA]</scope>
    <source>
        <strain evidence="1 2">KGMB12511</strain>
    </source>
</reference>